<dbReference type="InterPro" id="IPR029026">
    <property type="entry name" value="tRNA_m1G_MTases_N"/>
</dbReference>
<evidence type="ECO:0000259" key="5">
    <source>
        <dbReference type="Pfam" id="PF00588"/>
    </source>
</evidence>
<evidence type="ECO:0000256" key="1">
    <source>
        <dbReference type="ARBA" id="ARBA00007228"/>
    </source>
</evidence>
<dbReference type="PANTHER" id="PTHR42786">
    <property type="entry name" value="TRNA/RRNA METHYLTRANSFERASE"/>
    <property type="match status" value="1"/>
</dbReference>
<dbReference type="InterPro" id="IPR001537">
    <property type="entry name" value="SpoU_MeTrfase"/>
</dbReference>
<evidence type="ECO:0000256" key="2">
    <source>
        <dbReference type="ARBA" id="ARBA00022603"/>
    </source>
</evidence>
<keyword evidence="2 6" id="KW-0489">Methyltransferase</keyword>
<evidence type="ECO:0000313" key="7">
    <source>
        <dbReference type="Proteomes" id="UP000829384"/>
    </source>
</evidence>
<dbReference type="Gene3D" id="3.40.1280.10">
    <property type="match status" value="1"/>
</dbReference>
<dbReference type="InterPro" id="IPR004384">
    <property type="entry name" value="RNA_MeTrfase_TrmJ/LasT"/>
</dbReference>
<gene>
    <name evidence="6" type="ORF">H9J30_00690</name>
</gene>
<keyword evidence="4" id="KW-0949">S-adenosyl-L-methionine</keyword>
<keyword evidence="7" id="KW-1185">Reference proteome</keyword>
<reference evidence="6 7" key="1">
    <citation type="submission" date="2020-08" db="EMBL/GenBank/DDBJ databases">
        <title>Whole genome sequence of Shewanella sp strain PS-2.</title>
        <authorList>
            <person name="Das S.K."/>
        </authorList>
    </citation>
    <scope>NUCLEOTIDE SEQUENCE [LARGE SCALE GENOMIC DNA]</scope>
    <source>
        <strain evidence="6 7">PS-2</strain>
    </source>
</reference>
<sequence>MSSSTTTLVDEVASPQAQQAVYIGLVNPKTPTNVGGIMRASGCYGVDAVFYTGKRYEYAARGPQQYNADTQSAAERIPLTGVTSLLDAIPAGTQLVCVDLVLGATPLPEFVHPEKAFYVFGPEDGTIGQEIIDRADAVVYVPTVGCMNLAASVNVLLYDRLAKAYRKQATNAAEFDGDALIRKSRDNNNRTRVKTTKRESSK</sequence>
<dbReference type="RefSeq" id="WP_240129261.1">
    <property type="nucleotide sequence ID" value="NZ_JACSDI010000001.1"/>
</dbReference>
<evidence type="ECO:0000256" key="4">
    <source>
        <dbReference type="ARBA" id="ARBA00022691"/>
    </source>
</evidence>
<dbReference type="CDD" id="cd18098">
    <property type="entry name" value="SpoU-like"/>
    <property type="match status" value="1"/>
</dbReference>
<accession>A0ABS9QQ38</accession>
<comment type="caution">
    <text evidence="6">The sequence shown here is derived from an EMBL/GenBank/DDBJ whole genome shotgun (WGS) entry which is preliminary data.</text>
</comment>
<feature type="domain" description="tRNA/rRNA methyltransferase SpoU type" evidence="5">
    <location>
        <begin position="21"/>
        <end position="158"/>
    </location>
</feature>
<dbReference type="InterPro" id="IPR029028">
    <property type="entry name" value="Alpha/beta_knot_MTases"/>
</dbReference>
<dbReference type="EMBL" id="JACSDI010000001">
    <property type="protein sequence ID" value="MCG9962459.1"/>
    <property type="molecule type" value="Genomic_DNA"/>
</dbReference>
<dbReference type="GO" id="GO:0032259">
    <property type="term" value="P:methylation"/>
    <property type="evidence" value="ECO:0007669"/>
    <property type="project" value="UniProtKB-KW"/>
</dbReference>
<evidence type="ECO:0000256" key="3">
    <source>
        <dbReference type="ARBA" id="ARBA00022679"/>
    </source>
</evidence>
<dbReference type="SUPFAM" id="SSF75217">
    <property type="entry name" value="alpha/beta knot"/>
    <property type="match status" value="1"/>
</dbReference>
<proteinExistence type="inferred from homology"/>
<evidence type="ECO:0000313" key="6">
    <source>
        <dbReference type="EMBL" id="MCG9962459.1"/>
    </source>
</evidence>
<organism evidence="6 7">
    <name type="scientific">Shewanella cutis</name>
    <dbReference type="NCBI Taxonomy" id="2766780"/>
    <lineage>
        <taxon>Bacteria</taxon>
        <taxon>Pseudomonadati</taxon>
        <taxon>Pseudomonadota</taxon>
        <taxon>Gammaproteobacteria</taxon>
        <taxon>Alteromonadales</taxon>
        <taxon>Shewanellaceae</taxon>
        <taxon>Shewanella</taxon>
    </lineage>
</organism>
<dbReference type="PANTHER" id="PTHR42786:SF6">
    <property type="entry name" value="TRNA_RRNA METHYLTRANSFERASE SPOU TYPE DOMAIN-CONTAINING PROTEIN"/>
    <property type="match status" value="1"/>
</dbReference>
<dbReference type="Proteomes" id="UP000829384">
    <property type="component" value="Unassembled WGS sequence"/>
</dbReference>
<name>A0ABS9QQ38_9GAMM</name>
<keyword evidence="3" id="KW-0808">Transferase</keyword>
<comment type="similarity">
    <text evidence="1">Belongs to the class IV-like SAM-binding methyltransferase superfamily. RNA methyltransferase TrmH family.</text>
</comment>
<dbReference type="GO" id="GO:0008168">
    <property type="term" value="F:methyltransferase activity"/>
    <property type="evidence" value="ECO:0007669"/>
    <property type="project" value="UniProtKB-KW"/>
</dbReference>
<dbReference type="Pfam" id="PF00588">
    <property type="entry name" value="SpoU_methylase"/>
    <property type="match status" value="1"/>
</dbReference>
<protein>
    <submittedName>
        <fullName evidence="6">RNA methyltransferase</fullName>
    </submittedName>
</protein>